<dbReference type="Proteomes" id="UP000694941">
    <property type="component" value="Unplaced"/>
</dbReference>
<dbReference type="SUPFAM" id="SSF56219">
    <property type="entry name" value="DNase I-like"/>
    <property type="match status" value="1"/>
</dbReference>
<dbReference type="Pfam" id="PF21171">
    <property type="entry name" value="PDE12-like_N"/>
    <property type="match status" value="1"/>
</dbReference>
<evidence type="ECO:0000313" key="4">
    <source>
        <dbReference type="RefSeq" id="XP_022242831.1"/>
    </source>
</evidence>
<name>A0ABM1SGS6_LIMPO</name>
<dbReference type="Gene3D" id="3.60.10.10">
    <property type="entry name" value="Endonuclease/exonuclease/phosphatase"/>
    <property type="match status" value="1"/>
</dbReference>
<dbReference type="RefSeq" id="XP_022242832.1">
    <property type="nucleotide sequence ID" value="XM_022387124.1"/>
</dbReference>
<dbReference type="InterPro" id="IPR005135">
    <property type="entry name" value="Endo/exonuclease/phosphatase"/>
</dbReference>
<evidence type="ECO:0000259" key="2">
    <source>
        <dbReference type="Pfam" id="PF21171"/>
    </source>
</evidence>
<evidence type="ECO:0000313" key="3">
    <source>
        <dbReference type="Proteomes" id="UP000694941"/>
    </source>
</evidence>
<proteinExistence type="predicted"/>
<dbReference type="GeneID" id="106460413"/>
<evidence type="ECO:0000259" key="1">
    <source>
        <dbReference type="Pfam" id="PF03372"/>
    </source>
</evidence>
<dbReference type="InterPro" id="IPR050410">
    <property type="entry name" value="CCR4/nocturin_mRNA_transcr"/>
</dbReference>
<sequence>MLRGSLIQVLKIATLRNTSRRSMTTLPKVIVQNREDDEDIHLSFKFGTSELPERQFNFKRSKTEDLGRVFSRIINNISSAIAKKQKKKKTSSETDTSTTDDFNVQLTYKGTCVCEEEKNCDAWKNGAVLSVAGIEYEVSVNAPYVKSINLPCSIMAGFPLYPKLELEFADQEDSKIVWYKTAEKLVNGGINNKANNQKWVNAGEGYFYFPETDDVGRFIKVICTPYQDSRTGLDKEAISAGMVEAGPGLCPFDERHLYTSSLTDKGSFRCVSYNILADLYADSEYSRTVLFPYCPPYALALDYRKQLLLKEILGYNGDVICLQEVDSKVFHSDLYPLLKIAGLEGVFSEKGGQVVEGLACFFRTSKFKLKDSKRVVLSEILNSDPVFSDIHTKIYENQTLAEKIIARTTTLQVVLLESQEVLGKFLLIANTHLYFRPDADNVRLLQTITCVRYIENILKQTKEKDPNCEIAVVFCGDFNSCPEFGVYEFLTTGSISQDSPDWKSVPEEAVEGVKTSHSLKLDSSCGSPPYTNYTSGFYGCLDYIFYDTDLLKVSSIVPLPDHADVTQHVALPSITFPSDHLALICTLQWLQG</sequence>
<dbReference type="InterPro" id="IPR036691">
    <property type="entry name" value="Endo/exonu/phosph_ase_sf"/>
</dbReference>
<dbReference type="PANTHER" id="PTHR12121">
    <property type="entry name" value="CARBON CATABOLITE REPRESSOR PROTEIN 4"/>
    <property type="match status" value="1"/>
</dbReference>
<protein>
    <submittedName>
        <fullName evidence="4 5">2',5'-phosphodiesterase 12-like</fullName>
    </submittedName>
</protein>
<gene>
    <name evidence="4 5" type="primary">LOC106460413</name>
</gene>
<feature type="domain" description="2',5'-phosphodiesterase 12-like N-terminal" evidence="2">
    <location>
        <begin position="143"/>
        <end position="244"/>
    </location>
</feature>
<dbReference type="Pfam" id="PF03372">
    <property type="entry name" value="Exo_endo_phos"/>
    <property type="match status" value="1"/>
</dbReference>
<dbReference type="RefSeq" id="XP_022242831.1">
    <property type="nucleotide sequence ID" value="XM_022387123.1"/>
</dbReference>
<organism evidence="3 4">
    <name type="scientific">Limulus polyphemus</name>
    <name type="common">Atlantic horseshoe crab</name>
    <dbReference type="NCBI Taxonomy" id="6850"/>
    <lineage>
        <taxon>Eukaryota</taxon>
        <taxon>Metazoa</taxon>
        <taxon>Ecdysozoa</taxon>
        <taxon>Arthropoda</taxon>
        <taxon>Chelicerata</taxon>
        <taxon>Merostomata</taxon>
        <taxon>Xiphosura</taxon>
        <taxon>Limulidae</taxon>
        <taxon>Limulus</taxon>
    </lineage>
</organism>
<dbReference type="PANTHER" id="PTHR12121:SF37">
    <property type="entry name" value="2',5'-PHOSPHODIESTERASE 12"/>
    <property type="match status" value="1"/>
</dbReference>
<dbReference type="InterPro" id="IPR048821">
    <property type="entry name" value="PDE12-like_N"/>
</dbReference>
<reference evidence="4 5" key="1">
    <citation type="submission" date="2025-05" db="UniProtKB">
        <authorList>
            <consortium name="RefSeq"/>
        </authorList>
    </citation>
    <scope>IDENTIFICATION</scope>
    <source>
        <tissue evidence="4 5">Muscle</tissue>
    </source>
</reference>
<feature type="domain" description="Endonuclease/exonuclease/phosphatase" evidence="1">
    <location>
        <begin position="272"/>
        <end position="580"/>
    </location>
</feature>
<keyword evidence="3" id="KW-1185">Reference proteome</keyword>
<evidence type="ECO:0000313" key="5">
    <source>
        <dbReference type="RefSeq" id="XP_022242832.1"/>
    </source>
</evidence>
<accession>A0ABM1SGS6</accession>